<feature type="compositionally biased region" description="Low complexity" evidence="1">
    <location>
        <begin position="82"/>
        <end position="91"/>
    </location>
</feature>
<feature type="region of interest" description="Disordered" evidence="1">
    <location>
        <begin position="156"/>
        <end position="187"/>
    </location>
</feature>
<accession>A0A6J4MLC8</accession>
<dbReference type="GO" id="GO:0006355">
    <property type="term" value="P:regulation of DNA-templated transcription"/>
    <property type="evidence" value="ECO:0007669"/>
    <property type="project" value="InterPro"/>
</dbReference>
<evidence type="ECO:0000313" key="2">
    <source>
        <dbReference type="EMBL" id="CAA9360702.1"/>
    </source>
</evidence>
<sequence>MELAPYVEALRADLLRAAESAGPEGHAVAERLALALEPAMRMAMLEALSDATAEITAELPHAAVEVRLKGREPQFVVSATEPLPSADASADPLDDDQDGTVSRVTVRIPESLKTRAEEAAAGVDQSLNSWIVAAIRRAVQNRGGINIDVDLGGFGLPPMPPMPPRTGPSGFGPGAGRQPRRIQGWAR</sequence>
<feature type="region of interest" description="Disordered" evidence="1">
    <location>
        <begin position="80"/>
        <end position="99"/>
    </location>
</feature>
<protein>
    <recommendedName>
        <fullName evidence="3">Arc-like DNA binding domain-containing protein</fullName>
    </recommendedName>
</protein>
<dbReference type="InterPro" id="IPR013321">
    <property type="entry name" value="Arc_rbn_hlx_hlx"/>
</dbReference>
<dbReference type="InterPro" id="IPR008651">
    <property type="entry name" value="Uncharacterised_HicB"/>
</dbReference>
<reference evidence="2" key="1">
    <citation type="submission" date="2020-02" db="EMBL/GenBank/DDBJ databases">
        <authorList>
            <person name="Meier V. D."/>
        </authorList>
    </citation>
    <scope>NUCLEOTIDE SEQUENCE</scope>
    <source>
        <strain evidence="2">AVDCRST_MAG46</strain>
    </source>
</reference>
<feature type="compositionally biased region" description="Pro residues" evidence="1">
    <location>
        <begin position="157"/>
        <end position="166"/>
    </location>
</feature>
<proteinExistence type="predicted"/>
<dbReference type="AlphaFoldDB" id="A0A6J4MLC8"/>
<evidence type="ECO:0008006" key="3">
    <source>
        <dbReference type="Google" id="ProtNLM"/>
    </source>
</evidence>
<dbReference type="NCBIfam" id="NF041551">
    <property type="entry name" value="YlcI_YnfO_N"/>
    <property type="match status" value="1"/>
</dbReference>
<dbReference type="SUPFAM" id="SSF47598">
    <property type="entry name" value="Ribbon-helix-helix"/>
    <property type="match status" value="1"/>
</dbReference>
<dbReference type="EMBL" id="CADCUD010000231">
    <property type="protein sequence ID" value="CAA9360702.1"/>
    <property type="molecule type" value="Genomic_DNA"/>
</dbReference>
<organism evidence="2">
    <name type="scientific">uncultured Nocardioidaceae bacterium</name>
    <dbReference type="NCBI Taxonomy" id="253824"/>
    <lineage>
        <taxon>Bacteria</taxon>
        <taxon>Bacillati</taxon>
        <taxon>Actinomycetota</taxon>
        <taxon>Actinomycetes</taxon>
        <taxon>Propionibacteriales</taxon>
        <taxon>Nocardioidaceae</taxon>
        <taxon>environmental samples</taxon>
    </lineage>
</organism>
<name>A0A6J4MLC8_9ACTN</name>
<evidence type="ECO:0000256" key="1">
    <source>
        <dbReference type="SAM" id="MobiDB-lite"/>
    </source>
</evidence>
<gene>
    <name evidence="2" type="ORF">AVDCRST_MAG46-3253</name>
</gene>
<dbReference type="InterPro" id="IPR010985">
    <property type="entry name" value="Ribbon_hlx_hlx"/>
</dbReference>
<dbReference type="Gene3D" id="1.10.1220.10">
    <property type="entry name" value="Met repressor-like"/>
    <property type="match status" value="1"/>
</dbReference>
<dbReference type="Pfam" id="PF05534">
    <property type="entry name" value="HicB"/>
    <property type="match status" value="1"/>
</dbReference>